<feature type="chain" id="PRO_5017361505" description="SLH domain-containing protein" evidence="2">
    <location>
        <begin position="25"/>
        <end position="688"/>
    </location>
</feature>
<evidence type="ECO:0000256" key="2">
    <source>
        <dbReference type="SAM" id="SignalP"/>
    </source>
</evidence>
<protein>
    <recommendedName>
        <fullName evidence="3">SLH domain-containing protein</fullName>
    </recommendedName>
</protein>
<dbReference type="InterPro" id="IPR014755">
    <property type="entry name" value="Cu-Rt/internalin_Ig-like"/>
</dbReference>
<dbReference type="Pfam" id="PF00395">
    <property type="entry name" value="SLH"/>
    <property type="match status" value="1"/>
</dbReference>
<keyword evidence="5" id="KW-1185">Reference proteome</keyword>
<feature type="domain" description="SLH" evidence="3">
    <location>
        <begin position="76"/>
        <end position="139"/>
    </location>
</feature>
<sequence length="688" mass="74228">MRKIALAMLALTLLLGLAIPIAGASSLTTEEKFQVLKQKGIMTGFEDGSSRLYESMSREQFATVLYKLLELPQSGSTPSYVDVLKTRWSYNAIQAVRGAGLMVGKGDNKFAPTAPVKVEELAAILLKVNNTPSNSNISFTGKVSSWAKGAVGTALSKGWIEPRNDYTANATRAVLVDAVYALYSGWDTALDVRSVEAVDIQLVRVNLKTKIDSVDTSRFSLRDDRGNSVQVVYASVANDGFSVLLSTGFQAENRTHYLTIDGKSWTYTSTKSDTTKPTITAFERLGARVYVLTFSEQVDSGTATNANNYSFSGGLRITSLQLSSDKKQVTLTTSNQTNNTRYWLTVKNVKDLAGNVMDTRNDLSVVGNDDATKPTIIESEFKVNTDASLTIKFSEPVKREVAIQTGRYSISGLSIVSVSLDTEGRTVTLRTSAQKDKTVYSLTVSGIPDLAGNVMDTKTGLLFGGISNPVLPVKLQSIAAINQNTIEISFDRDISDADVNALGVAILKDNGSSINNNGWSKYAVRKAGTNRVVIVQLRTGTDPNPNLFQAGHVYTARVTGVTSLHTLEAANETTFAGTVTANDLPYAKQVVVLNRSTIKVIFSEPVKNVSAQYFTLKERDGDAVAISGDDLNNSNAIVTEVTLKLSKDLTAGKVYELGFKPGITDSAGFNGWKTKNGNEDINILFTGV</sequence>
<dbReference type="PROSITE" id="PS51272">
    <property type="entry name" value="SLH"/>
    <property type="match status" value="1"/>
</dbReference>
<gene>
    <name evidence="4" type="ORF">D3P09_00345</name>
</gene>
<keyword evidence="1 2" id="KW-0732">Signal</keyword>
<dbReference type="InterPro" id="IPR032812">
    <property type="entry name" value="SbsA_Ig"/>
</dbReference>
<feature type="signal peptide" evidence="2">
    <location>
        <begin position="1"/>
        <end position="24"/>
    </location>
</feature>
<evidence type="ECO:0000256" key="1">
    <source>
        <dbReference type="ARBA" id="ARBA00022729"/>
    </source>
</evidence>
<dbReference type="RefSeq" id="WP_120106063.1">
    <property type="nucleotide sequence ID" value="NZ_QXQB01000001.1"/>
</dbReference>
<name>A0A3A6PJJ2_9BACL</name>
<dbReference type="Gene3D" id="2.60.40.1220">
    <property type="match status" value="4"/>
</dbReference>
<dbReference type="EMBL" id="QXQB01000001">
    <property type="protein sequence ID" value="RJX40510.1"/>
    <property type="molecule type" value="Genomic_DNA"/>
</dbReference>
<dbReference type="InterPro" id="IPR001119">
    <property type="entry name" value="SLH_dom"/>
</dbReference>
<dbReference type="OrthoDB" id="1706086at2"/>
<accession>A0A3A6PJJ2</accession>
<dbReference type="AlphaFoldDB" id="A0A3A6PJJ2"/>
<dbReference type="Pfam" id="PF13205">
    <property type="entry name" value="Big_5"/>
    <property type="match status" value="3"/>
</dbReference>
<evidence type="ECO:0000259" key="3">
    <source>
        <dbReference type="PROSITE" id="PS51272"/>
    </source>
</evidence>
<organism evidence="4 5">
    <name type="scientific">Paenibacillus pinisoli</name>
    <dbReference type="NCBI Taxonomy" id="1276110"/>
    <lineage>
        <taxon>Bacteria</taxon>
        <taxon>Bacillati</taxon>
        <taxon>Bacillota</taxon>
        <taxon>Bacilli</taxon>
        <taxon>Bacillales</taxon>
        <taxon>Paenibacillaceae</taxon>
        <taxon>Paenibacillus</taxon>
    </lineage>
</organism>
<evidence type="ECO:0000313" key="4">
    <source>
        <dbReference type="EMBL" id="RJX40510.1"/>
    </source>
</evidence>
<dbReference type="Proteomes" id="UP000267798">
    <property type="component" value="Unassembled WGS sequence"/>
</dbReference>
<evidence type="ECO:0000313" key="5">
    <source>
        <dbReference type="Proteomes" id="UP000267798"/>
    </source>
</evidence>
<reference evidence="4 5" key="1">
    <citation type="submission" date="2018-09" db="EMBL/GenBank/DDBJ databases">
        <title>Paenibacillus aracenensis nov. sp. isolated from a cave in southern Spain.</title>
        <authorList>
            <person name="Jurado V."/>
            <person name="Gutierrez-Patricio S."/>
            <person name="Gonzalez-Pimentel J.L."/>
            <person name="Miller A.Z."/>
            <person name="Laiz L."/>
            <person name="Saiz-Jimenez C."/>
        </authorList>
    </citation>
    <scope>NUCLEOTIDE SEQUENCE [LARGE SCALE GENOMIC DNA]</scope>
    <source>
        <strain evidence="4 5">JCM 19203</strain>
    </source>
</reference>
<proteinExistence type="predicted"/>
<comment type="caution">
    <text evidence="4">The sequence shown here is derived from an EMBL/GenBank/DDBJ whole genome shotgun (WGS) entry which is preliminary data.</text>
</comment>